<dbReference type="GO" id="GO:0005886">
    <property type="term" value="C:plasma membrane"/>
    <property type="evidence" value="ECO:0007669"/>
    <property type="project" value="UniProtKB-SubCell"/>
</dbReference>
<sequence length="198" mass="22051">MNPFFFISHLIDGAVGNTALLSFTIILGTLILEDMTTVIVGVLAADGIVPIPLALFSLYIGVVSGDVGFYCLGWLARTHPRLASYVDHDFIAPIRTWLKTRYVLTIFSARFIPGTRLPTYAASGFFRSPFSTFVLTASTAILIWTTILFSVSYWFGNFTSEWIGPVRWGIALAFLLAIFFTARHNLLAYHAKKEEKTI</sequence>
<dbReference type="Proteomes" id="UP000228687">
    <property type="component" value="Unassembled WGS sequence"/>
</dbReference>
<feature type="transmembrane region" description="Helical" evidence="6">
    <location>
        <begin position="20"/>
        <end position="45"/>
    </location>
</feature>
<evidence type="ECO:0000256" key="4">
    <source>
        <dbReference type="ARBA" id="ARBA00022989"/>
    </source>
</evidence>
<dbReference type="PANTHER" id="PTHR42709">
    <property type="entry name" value="ALKALINE PHOSPHATASE LIKE PROTEIN"/>
    <property type="match status" value="1"/>
</dbReference>
<comment type="subcellular location">
    <subcellularLocation>
        <location evidence="1">Cell membrane</location>
        <topology evidence="1">Multi-pass membrane protein</topology>
    </subcellularLocation>
</comment>
<dbReference type="PANTHER" id="PTHR42709:SF6">
    <property type="entry name" value="UNDECAPRENYL PHOSPHATE TRANSPORTER A"/>
    <property type="match status" value="1"/>
</dbReference>
<keyword evidence="5 6" id="KW-0472">Membrane</keyword>
<evidence type="ECO:0000256" key="3">
    <source>
        <dbReference type="ARBA" id="ARBA00022692"/>
    </source>
</evidence>
<keyword evidence="3 6" id="KW-0812">Transmembrane</keyword>
<evidence type="ECO:0000313" key="9">
    <source>
        <dbReference type="Proteomes" id="UP000228687"/>
    </source>
</evidence>
<feature type="transmembrane region" description="Helical" evidence="6">
    <location>
        <begin position="162"/>
        <end position="182"/>
    </location>
</feature>
<keyword evidence="2" id="KW-1003">Cell membrane</keyword>
<gene>
    <name evidence="8" type="ORF">COT23_01755</name>
</gene>
<evidence type="ECO:0000259" key="7">
    <source>
        <dbReference type="Pfam" id="PF09335"/>
    </source>
</evidence>
<dbReference type="AlphaFoldDB" id="A0A2H0YXX2"/>
<protein>
    <recommendedName>
        <fullName evidence="7">VTT domain-containing protein</fullName>
    </recommendedName>
</protein>
<name>A0A2H0YXX2_9BACT</name>
<dbReference type="InterPro" id="IPR051311">
    <property type="entry name" value="DedA_domain"/>
</dbReference>
<keyword evidence="4 6" id="KW-1133">Transmembrane helix</keyword>
<evidence type="ECO:0000256" key="6">
    <source>
        <dbReference type="SAM" id="Phobius"/>
    </source>
</evidence>
<evidence type="ECO:0000256" key="5">
    <source>
        <dbReference type="ARBA" id="ARBA00023136"/>
    </source>
</evidence>
<proteinExistence type="predicted"/>
<dbReference type="Pfam" id="PF09335">
    <property type="entry name" value="VTT_dom"/>
    <property type="match status" value="1"/>
</dbReference>
<dbReference type="InterPro" id="IPR032816">
    <property type="entry name" value="VTT_dom"/>
</dbReference>
<feature type="domain" description="VTT" evidence="7">
    <location>
        <begin position="35"/>
        <end position="151"/>
    </location>
</feature>
<comment type="caution">
    <text evidence="8">The sequence shown here is derived from an EMBL/GenBank/DDBJ whole genome shotgun (WGS) entry which is preliminary data.</text>
</comment>
<organism evidence="8 9">
    <name type="scientific">Candidatus Kaiserbacteria bacterium CG08_land_8_20_14_0_20_50_21</name>
    <dbReference type="NCBI Taxonomy" id="1974604"/>
    <lineage>
        <taxon>Bacteria</taxon>
        <taxon>Candidatus Kaiseribacteriota</taxon>
    </lineage>
</organism>
<dbReference type="EMBL" id="PEXT01000037">
    <property type="protein sequence ID" value="PIS43341.1"/>
    <property type="molecule type" value="Genomic_DNA"/>
</dbReference>
<feature type="transmembrane region" description="Helical" evidence="6">
    <location>
        <begin position="133"/>
        <end position="156"/>
    </location>
</feature>
<reference evidence="9" key="1">
    <citation type="submission" date="2017-09" db="EMBL/GenBank/DDBJ databases">
        <title>Depth-based differentiation of microbial function through sediment-hosted aquifers and enrichment of novel symbionts in the deep terrestrial subsurface.</title>
        <authorList>
            <person name="Probst A.J."/>
            <person name="Ladd B."/>
            <person name="Jarett J.K."/>
            <person name="Geller-Mcgrath D.E."/>
            <person name="Sieber C.M.K."/>
            <person name="Emerson J.B."/>
            <person name="Anantharaman K."/>
            <person name="Thomas B.C."/>
            <person name="Malmstrom R."/>
            <person name="Stieglmeier M."/>
            <person name="Klingl A."/>
            <person name="Woyke T."/>
            <person name="Ryan C.M."/>
            <person name="Banfield J.F."/>
        </authorList>
    </citation>
    <scope>NUCLEOTIDE SEQUENCE [LARGE SCALE GENOMIC DNA]</scope>
</reference>
<accession>A0A2H0YXX2</accession>
<evidence type="ECO:0000256" key="1">
    <source>
        <dbReference type="ARBA" id="ARBA00004651"/>
    </source>
</evidence>
<evidence type="ECO:0000256" key="2">
    <source>
        <dbReference type="ARBA" id="ARBA00022475"/>
    </source>
</evidence>
<evidence type="ECO:0000313" key="8">
    <source>
        <dbReference type="EMBL" id="PIS43341.1"/>
    </source>
</evidence>